<dbReference type="InterPro" id="IPR050173">
    <property type="entry name" value="ABC_transporter_C-like"/>
</dbReference>
<evidence type="ECO:0000256" key="1">
    <source>
        <dbReference type="ARBA" id="ARBA00004141"/>
    </source>
</evidence>
<feature type="domain" description="ABC transmembrane type-1" evidence="12">
    <location>
        <begin position="863"/>
        <end position="1133"/>
    </location>
</feature>
<feature type="compositionally biased region" description="Polar residues" evidence="9">
    <location>
        <begin position="537"/>
        <end position="550"/>
    </location>
</feature>
<evidence type="ECO:0000256" key="3">
    <source>
        <dbReference type="ARBA" id="ARBA00022448"/>
    </source>
</evidence>
<dbReference type="CDD" id="cd18606">
    <property type="entry name" value="ABC_6TM_YOR1_D2_like"/>
    <property type="match status" value="1"/>
</dbReference>
<keyword evidence="8 10" id="KW-0472">Membrane</keyword>
<dbReference type="GO" id="GO:0005524">
    <property type="term" value="F:ATP binding"/>
    <property type="evidence" value="ECO:0007669"/>
    <property type="project" value="UniProtKB-KW"/>
</dbReference>
<evidence type="ECO:0000313" key="14">
    <source>
        <dbReference type="Proteomes" id="UP000078576"/>
    </source>
</evidence>
<accession>A0A194URG8</accession>
<evidence type="ECO:0000256" key="6">
    <source>
        <dbReference type="ARBA" id="ARBA00022840"/>
    </source>
</evidence>
<feature type="compositionally biased region" description="Basic and acidic residues" evidence="9">
    <location>
        <begin position="44"/>
        <end position="56"/>
    </location>
</feature>
<keyword evidence="14" id="KW-1185">Reference proteome</keyword>
<feature type="compositionally biased region" description="Basic and acidic residues" evidence="9">
    <location>
        <begin position="783"/>
        <end position="792"/>
    </location>
</feature>
<dbReference type="Pfam" id="PF00664">
    <property type="entry name" value="ABC_membrane"/>
    <property type="match status" value="2"/>
</dbReference>
<gene>
    <name evidence="13" type="ORF">VP1G_01668</name>
</gene>
<dbReference type="InterPro" id="IPR027417">
    <property type="entry name" value="P-loop_NTPase"/>
</dbReference>
<feature type="compositionally biased region" description="Basic and acidic residues" evidence="9">
    <location>
        <begin position="804"/>
        <end position="825"/>
    </location>
</feature>
<evidence type="ECO:0000256" key="2">
    <source>
        <dbReference type="ARBA" id="ARBA00009726"/>
    </source>
</evidence>
<dbReference type="GO" id="GO:0016887">
    <property type="term" value="F:ATP hydrolysis activity"/>
    <property type="evidence" value="ECO:0007669"/>
    <property type="project" value="InterPro"/>
</dbReference>
<keyword evidence="3" id="KW-0813">Transport</keyword>
<feature type="transmembrane region" description="Helical" evidence="10">
    <location>
        <begin position="311"/>
        <end position="330"/>
    </location>
</feature>
<keyword evidence="4 10" id="KW-0812">Transmembrane</keyword>
<feature type="transmembrane region" description="Helical" evidence="10">
    <location>
        <begin position="202"/>
        <end position="226"/>
    </location>
</feature>
<dbReference type="InterPro" id="IPR017871">
    <property type="entry name" value="ABC_transporter-like_CS"/>
</dbReference>
<feature type="transmembrane region" description="Helical" evidence="10">
    <location>
        <begin position="1085"/>
        <end position="1116"/>
    </location>
</feature>
<evidence type="ECO:0000256" key="5">
    <source>
        <dbReference type="ARBA" id="ARBA00022741"/>
    </source>
</evidence>
<keyword evidence="6" id="KW-0067">ATP-binding</keyword>
<comment type="subcellular location">
    <subcellularLocation>
        <location evidence="1">Membrane</location>
        <topology evidence="1">Multi-pass membrane protein</topology>
    </subcellularLocation>
</comment>
<feature type="domain" description="ABC transporter" evidence="11">
    <location>
        <begin position="543"/>
        <end position="767"/>
    </location>
</feature>
<feature type="region of interest" description="Disordered" evidence="9">
    <location>
        <begin position="1293"/>
        <end position="1329"/>
    </location>
</feature>
<dbReference type="EMBL" id="KN714672">
    <property type="protein sequence ID" value="KUI54239.1"/>
    <property type="molecule type" value="Genomic_DNA"/>
</dbReference>
<evidence type="ECO:0000259" key="11">
    <source>
        <dbReference type="PROSITE" id="PS50893"/>
    </source>
</evidence>
<dbReference type="SUPFAM" id="SSF90123">
    <property type="entry name" value="ABC transporter transmembrane region"/>
    <property type="match status" value="2"/>
</dbReference>
<feature type="domain" description="ABC transporter" evidence="11">
    <location>
        <begin position="1174"/>
        <end position="1446"/>
    </location>
</feature>
<feature type="transmembrane region" description="Helical" evidence="10">
    <location>
        <begin position="396"/>
        <end position="416"/>
    </location>
</feature>
<dbReference type="Pfam" id="PF00005">
    <property type="entry name" value="ABC_tran"/>
    <property type="match status" value="2"/>
</dbReference>
<feature type="transmembrane region" description="Helical" evidence="10">
    <location>
        <begin position="978"/>
        <end position="1003"/>
    </location>
</feature>
<dbReference type="InterPro" id="IPR011527">
    <property type="entry name" value="ABC1_TM_dom"/>
</dbReference>
<sequence>MASNVTGTSAFPPRKWYRKVPFVSTTPIERRLTEPASKSSSKSTPRDVEDGAKDEVGTGAENSPKLRLPESTANWLSIMLFHWLSPVLRIGYTRPLQTDDLYDMPDYRLAEDHADKLERCWAARLEKNRSIPAGPGSWRPFWMRRRSDTTVLTMALNDVCFRWFWLGGMFKLAGDLSQMVSPLLIRFTISYLSDSSLHATRAAFGLVVGLFLVLVFSVTANVHGFYRSYTTGILLRGALMHTIYRRATSDQLTERAKLRNGYTGVGKLMSLMSADVTRVDFVCGYFHSAWTSILQIALCLALTIWTMGYSALPGFGLLALLYPLQTFMVGKLLKLRRGSMPFTDARVKAVVEAVSAIRLVKTNAYEKSLLAKIGQLRGDEVVYIRKRMLLRALNTAVSYTAPTIASVLAIVCYGATQGGLKADVIFSSLTFFMLLRTPLQALPTSLSAIADARAALERLTAFMLASDAGAPIPPKFVGNSTSTQLDGDDSAQTVVAVEDATFAYHDDESLLDDSSETSTQNTTATVMEKVQNEKQQDGAQSQVATTPLENQPHQAQRLYIDSLIVERDQLVCVVGPVASGKSSIFRALMGDMQPIQSRNCQVNTPSLAYAPQSAWLLSETVRENIVFGRPYDEAWYEQVLTRCCLHRDLERLPEGDMTVVGEMGVSLSGGQKQRISLARAIYGRSPLLFLDDCFSALDADVGKQVFEMVVNQARRNREATVVLVTHSMVLASQADRVVYMDKGRIVEQGEYAVLSRRDGPFSRFVGTSMDSWSAAQEQEETSEERQGGEAKQESQSSGSTPAEKGPDNNDNNKEQKPGAAGRGKEIMQKEERLVGSVSGKTYIRYVMMGNAYVTVPLFVTSIIIYQGTSIVSPLWLTWWQATKYSSITESEYMGGYAAFGIGQSLGLFCMSASFALFCFYCSNRLHHAAIARVLHAPVAFFDTTPQGRITHRFSKDVDAVDNVVGETLRLFISTSVQAIGTVILVTIILPPFLAIAAVLLLAYTWTGMYYRPSARELRRLNNLLRSRIYEHFGESLSGLATLKAFGAVSRFVQDNARRIDTENTAYWLSVACQRWLNLRLDLCGAVLVFITGLLVVGLRGTISVSAGGVVLSYVVTAQSVFGNMIRQSAEIENNMNSVERMLHYAYNIEQEPPYEAEGVDQDLKAQEWPQSGHVEFRDFTLSHRPDLPPALRNVTLDIKPGEKVGIVGRTGAGKTTLISALLRNTEPTSGKIVIDGVDIHTIGLSLLRSSLSVISQDAVLLAGTIRYNLDPFQQYDDAWLQKCLSRVKLADPERPAGTEKTVNTSENTIAEPESGIGSELEKQETAHSARGTRGLSLDFEVKENGANISQGQRSLISIARALVRRSKIVIMDEATASIDGRADGQLQEMLSEVLGDATVLTVAHRLDTIVATCDRVVVMESGQVAEFDGIPELFARKDSIFRSLCDASKISVGPREERGAE</sequence>
<dbReference type="CDD" id="cd03244">
    <property type="entry name" value="ABCC_MRP_domain2"/>
    <property type="match status" value="1"/>
</dbReference>
<dbReference type="STRING" id="694573.A0A194URG8"/>
<dbReference type="PROSITE" id="PS00211">
    <property type="entry name" value="ABC_TRANSPORTER_1"/>
    <property type="match status" value="2"/>
</dbReference>
<evidence type="ECO:0000256" key="7">
    <source>
        <dbReference type="ARBA" id="ARBA00022989"/>
    </source>
</evidence>
<dbReference type="PANTHER" id="PTHR24223:SF456">
    <property type="entry name" value="MULTIDRUG RESISTANCE-ASSOCIATED PROTEIN LETHAL(2)03659"/>
    <property type="match status" value="1"/>
</dbReference>
<keyword evidence="5" id="KW-0547">Nucleotide-binding</keyword>
<feature type="transmembrane region" description="Helical" evidence="10">
    <location>
        <begin position="851"/>
        <end position="876"/>
    </location>
</feature>
<dbReference type="GO" id="GO:0016020">
    <property type="term" value="C:membrane"/>
    <property type="evidence" value="ECO:0007669"/>
    <property type="project" value="UniProtKB-SubCell"/>
</dbReference>
<dbReference type="PANTHER" id="PTHR24223">
    <property type="entry name" value="ATP-BINDING CASSETTE SUB-FAMILY C"/>
    <property type="match status" value="1"/>
</dbReference>
<feature type="region of interest" description="Disordered" evidence="9">
    <location>
        <begin position="28"/>
        <end position="65"/>
    </location>
</feature>
<dbReference type="Gene3D" id="3.40.50.300">
    <property type="entry name" value="P-loop containing nucleotide triphosphate hydrolases"/>
    <property type="match status" value="2"/>
</dbReference>
<feature type="region of interest" description="Disordered" evidence="9">
    <location>
        <begin position="531"/>
        <end position="550"/>
    </location>
</feature>
<protein>
    <submittedName>
        <fullName evidence="13">Oligomycin resistance ATP-dependent permease YOR1</fullName>
    </submittedName>
</protein>
<evidence type="ECO:0000313" key="13">
    <source>
        <dbReference type="EMBL" id="KUI54239.1"/>
    </source>
</evidence>
<reference evidence="14" key="1">
    <citation type="submission" date="2014-12" db="EMBL/GenBank/DDBJ databases">
        <title>Genome Sequence of Valsa Canker Pathogens Uncovers a Specific Adaption of Colonization on Woody Bark.</title>
        <authorList>
            <person name="Yin Z."/>
            <person name="Liu H."/>
            <person name="Gao X."/>
            <person name="Li Z."/>
            <person name="Song N."/>
            <person name="Ke X."/>
            <person name="Dai Q."/>
            <person name="Wu Y."/>
            <person name="Sun Y."/>
            <person name="Xu J.-R."/>
            <person name="Kang Z.K."/>
            <person name="Wang L."/>
            <person name="Huang L."/>
        </authorList>
    </citation>
    <scope>NUCLEOTIDE SEQUENCE [LARGE SCALE GENOMIC DNA]</scope>
    <source>
        <strain evidence="14">SXYL134</strain>
    </source>
</reference>
<dbReference type="FunFam" id="3.40.50.300:FF:000997">
    <property type="entry name" value="Multidrug resistance-associated protein 1"/>
    <property type="match status" value="1"/>
</dbReference>
<dbReference type="PROSITE" id="PS50893">
    <property type="entry name" value="ABC_TRANSPORTER_2"/>
    <property type="match status" value="2"/>
</dbReference>
<dbReference type="Proteomes" id="UP000078576">
    <property type="component" value="Unassembled WGS sequence"/>
</dbReference>
<evidence type="ECO:0000256" key="4">
    <source>
        <dbReference type="ARBA" id="ARBA00022692"/>
    </source>
</evidence>
<comment type="similarity">
    <text evidence="2">Belongs to the ABC transporter superfamily. ABCC family. Conjugate transporter (TC 3.A.1.208) subfamily.</text>
</comment>
<organism evidence="13 14">
    <name type="scientific">Cytospora mali</name>
    <name type="common">Apple Valsa canker fungus</name>
    <name type="synonym">Valsa mali</name>
    <dbReference type="NCBI Taxonomy" id="578113"/>
    <lineage>
        <taxon>Eukaryota</taxon>
        <taxon>Fungi</taxon>
        <taxon>Dikarya</taxon>
        <taxon>Ascomycota</taxon>
        <taxon>Pezizomycotina</taxon>
        <taxon>Sordariomycetes</taxon>
        <taxon>Sordariomycetidae</taxon>
        <taxon>Diaporthales</taxon>
        <taxon>Cytosporaceae</taxon>
        <taxon>Cytospora</taxon>
    </lineage>
</organism>
<dbReference type="InterPro" id="IPR036640">
    <property type="entry name" value="ABC1_TM_sf"/>
</dbReference>
<dbReference type="FunFam" id="1.20.1560.10:FF:000010">
    <property type="entry name" value="Multidrug resistance-associated ABC transporter"/>
    <property type="match status" value="1"/>
</dbReference>
<dbReference type="SUPFAM" id="SSF52540">
    <property type="entry name" value="P-loop containing nucleoside triphosphate hydrolases"/>
    <property type="match status" value="2"/>
</dbReference>
<evidence type="ECO:0000256" key="9">
    <source>
        <dbReference type="SAM" id="MobiDB-lite"/>
    </source>
</evidence>
<feature type="domain" description="ABC transmembrane type-1" evidence="12">
    <location>
        <begin position="165"/>
        <end position="451"/>
    </location>
</feature>
<feature type="transmembrane region" description="Helical" evidence="10">
    <location>
        <begin position="896"/>
        <end position="922"/>
    </location>
</feature>
<dbReference type="PROSITE" id="PS50929">
    <property type="entry name" value="ABC_TM1F"/>
    <property type="match status" value="2"/>
</dbReference>
<dbReference type="GO" id="GO:0140359">
    <property type="term" value="F:ABC-type transporter activity"/>
    <property type="evidence" value="ECO:0007669"/>
    <property type="project" value="InterPro"/>
</dbReference>
<evidence type="ECO:0000256" key="8">
    <source>
        <dbReference type="ARBA" id="ARBA00023136"/>
    </source>
</evidence>
<keyword evidence="7 10" id="KW-1133">Transmembrane helix</keyword>
<dbReference type="InterPro" id="IPR003593">
    <property type="entry name" value="AAA+_ATPase"/>
</dbReference>
<proteinExistence type="inferred from homology"/>
<evidence type="ECO:0000259" key="12">
    <source>
        <dbReference type="PROSITE" id="PS50929"/>
    </source>
</evidence>
<dbReference type="SMART" id="SM00382">
    <property type="entry name" value="AAA"/>
    <property type="match status" value="2"/>
</dbReference>
<dbReference type="Gene3D" id="1.20.1560.10">
    <property type="entry name" value="ABC transporter type 1, transmembrane domain"/>
    <property type="match status" value="2"/>
</dbReference>
<dbReference type="OrthoDB" id="6500128at2759"/>
<dbReference type="CDD" id="cd03250">
    <property type="entry name" value="ABCC_MRP_domain1"/>
    <property type="match status" value="1"/>
</dbReference>
<feature type="region of interest" description="Disordered" evidence="9">
    <location>
        <begin position="772"/>
        <end position="825"/>
    </location>
</feature>
<feature type="transmembrane region" description="Helical" evidence="10">
    <location>
        <begin position="282"/>
        <end position="305"/>
    </location>
</feature>
<dbReference type="CDD" id="cd18597">
    <property type="entry name" value="ABC_6TM_YOR1_D1_like"/>
    <property type="match status" value="1"/>
</dbReference>
<dbReference type="InterPro" id="IPR003439">
    <property type="entry name" value="ABC_transporter-like_ATP-bd"/>
</dbReference>
<name>A0A194URG8_CYTMA</name>
<evidence type="ECO:0000256" key="10">
    <source>
        <dbReference type="SAM" id="Phobius"/>
    </source>
</evidence>